<feature type="transmembrane region" description="Helical" evidence="1">
    <location>
        <begin position="382"/>
        <end position="399"/>
    </location>
</feature>
<feature type="transmembrane region" description="Helical" evidence="1">
    <location>
        <begin position="406"/>
        <end position="423"/>
    </location>
</feature>
<accession>A0ABT0GH45</accession>
<feature type="transmembrane region" description="Helical" evidence="1">
    <location>
        <begin position="219"/>
        <end position="240"/>
    </location>
</feature>
<feature type="transmembrane region" description="Helical" evidence="1">
    <location>
        <begin position="98"/>
        <end position="117"/>
    </location>
</feature>
<reference evidence="2" key="1">
    <citation type="submission" date="2022-04" db="EMBL/GenBank/DDBJ databases">
        <title>Lysobacter sp. CAU 1642 isolated from sea sand.</title>
        <authorList>
            <person name="Kim W."/>
        </authorList>
    </citation>
    <scope>NUCLEOTIDE SEQUENCE</scope>
    <source>
        <strain evidence="2">CAU 1642</strain>
    </source>
</reference>
<evidence type="ECO:0000313" key="3">
    <source>
        <dbReference type="Proteomes" id="UP001431449"/>
    </source>
</evidence>
<keyword evidence="3" id="KW-1185">Reference proteome</keyword>
<evidence type="ECO:0000313" key="2">
    <source>
        <dbReference type="EMBL" id="MCK7593869.1"/>
    </source>
</evidence>
<dbReference type="EMBL" id="JALNMH010000007">
    <property type="protein sequence ID" value="MCK7593869.1"/>
    <property type="molecule type" value="Genomic_DNA"/>
</dbReference>
<feature type="transmembrane region" description="Helical" evidence="1">
    <location>
        <begin position="20"/>
        <end position="45"/>
    </location>
</feature>
<feature type="transmembrane region" description="Helical" evidence="1">
    <location>
        <begin position="123"/>
        <end position="142"/>
    </location>
</feature>
<name>A0ABT0GH45_9GAMM</name>
<evidence type="ECO:0008006" key="4">
    <source>
        <dbReference type="Google" id="ProtNLM"/>
    </source>
</evidence>
<feature type="transmembrane region" description="Helical" evidence="1">
    <location>
        <begin position="313"/>
        <end position="335"/>
    </location>
</feature>
<proteinExistence type="predicted"/>
<protein>
    <recommendedName>
        <fullName evidence="4">4-amino-4-deoxy-L-arabinose transferase</fullName>
    </recommendedName>
</protein>
<feature type="transmembrane region" description="Helical" evidence="1">
    <location>
        <begin position="180"/>
        <end position="212"/>
    </location>
</feature>
<keyword evidence="1" id="KW-1133">Transmembrane helix</keyword>
<feature type="transmembrane region" description="Helical" evidence="1">
    <location>
        <begin position="347"/>
        <end position="367"/>
    </location>
</feature>
<sequence>MHEVTEGGRARPRRGASLGAGVLAMLVALALGLSTLAHIASYGFAEIYSDQFRQYRNIQQAGMPAALFQPDNGHRQVLPNLVRWMDVEFGQADQRIPLSVGLLMIIAVWGLLLSLAWRERRNSPALAGAVALIATVGLFWAGSARVQYHGNEAVQVHLVILLMLWATRSISALGDTPWRGWAVGLGCAVLAMLSFATGVAVFAGLLGLAVVLRRPWKEVLVAGAISAACLLTYTFVLPGGDGVRNTISLQPLALAEVAATWIGAFPTTSWLALPVEGAFGAGPERVAATGLVGFVLQLSAQALRGLFGWQSQLAAAPVAGVLGFALLAGFCARCWRAPERAGQLERCALGIALFAAALSALVAVGRLEYFKVHPEQMLADRFALYSALFWFALLLCAVARWGEGRWPWLGVAVALGAAVWILPTQELGRGWASHSARVMEARAAQAQSGVLLDGWAGFADMPDLDAVEASLDYYRQAELGMFRTPRSRAMGRQLAAAQLGEADRLPAQGVRLLAANPVDSPVGPAWHLQGVLETRIGADDGVWAVDAQGAVIGVGELGPGPLQRFGFQDRSDWLQFDLYLRGSWQPCSGVRLFLVDAEGRELRPLRPVDC</sequence>
<gene>
    <name evidence="2" type="ORF">M0G41_09320</name>
</gene>
<comment type="caution">
    <text evidence="2">The sequence shown here is derived from an EMBL/GenBank/DDBJ whole genome shotgun (WGS) entry which is preliminary data.</text>
</comment>
<keyword evidence="1" id="KW-0812">Transmembrane</keyword>
<dbReference type="RefSeq" id="WP_248208450.1">
    <property type="nucleotide sequence ID" value="NZ_JALNMH010000007.1"/>
</dbReference>
<feature type="transmembrane region" description="Helical" evidence="1">
    <location>
        <begin position="285"/>
        <end position="307"/>
    </location>
</feature>
<keyword evidence="1" id="KW-0472">Membrane</keyword>
<feature type="transmembrane region" description="Helical" evidence="1">
    <location>
        <begin position="252"/>
        <end position="273"/>
    </location>
</feature>
<organism evidence="2 3">
    <name type="scientific">Pseudomarimonas salicorniae</name>
    <dbReference type="NCBI Taxonomy" id="2933270"/>
    <lineage>
        <taxon>Bacteria</taxon>
        <taxon>Pseudomonadati</taxon>
        <taxon>Pseudomonadota</taxon>
        <taxon>Gammaproteobacteria</taxon>
        <taxon>Lysobacterales</taxon>
        <taxon>Lysobacteraceae</taxon>
        <taxon>Pseudomarimonas</taxon>
    </lineage>
</organism>
<evidence type="ECO:0000256" key="1">
    <source>
        <dbReference type="SAM" id="Phobius"/>
    </source>
</evidence>
<dbReference type="Proteomes" id="UP001431449">
    <property type="component" value="Unassembled WGS sequence"/>
</dbReference>